<protein>
    <submittedName>
        <fullName evidence="1">Uncharacterized protein</fullName>
    </submittedName>
</protein>
<organism evidence="1">
    <name type="scientific">Anguilla anguilla</name>
    <name type="common">European freshwater eel</name>
    <name type="synonym">Muraena anguilla</name>
    <dbReference type="NCBI Taxonomy" id="7936"/>
    <lineage>
        <taxon>Eukaryota</taxon>
        <taxon>Metazoa</taxon>
        <taxon>Chordata</taxon>
        <taxon>Craniata</taxon>
        <taxon>Vertebrata</taxon>
        <taxon>Euteleostomi</taxon>
        <taxon>Actinopterygii</taxon>
        <taxon>Neopterygii</taxon>
        <taxon>Teleostei</taxon>
        <taxon>Anguilliformes</taxon>
        <taxon>Anguillidae</taxon>
        <taxon>Anguilla</taxon>
    </lineage>
</organism>
<evidence type="ECO:0000313" key="1">
    <source>
        <dbReference type="EMBL" id="JAH42000.1"/>
    </source>
</evidence>
<proteinExistence type="predicted"/>
<sequence>MTGNLNYVGQQLLRPLHNLEWRGRRDFNVTQSELATCD</sequence>
<accession>A0A0E9SMW2</accession>
<reference evidence="1" key="2">
    <citation type="journal article" date="2015" name="Fish Shellfish Immunol.">
        <title>Early steps in the European eel (Anguilla anguilla)-Vibrio vulnificus interaction in the gills: Role of the RtxA13 toxin.</title>
        <authorList>
            <person name="Callol A."/>
            <person name="Pajuelo D."/>
            <person name="Ebbesson L."/>
            <person name="Teles M."/>
            <person name="MacKenzie S."/>
            <person name="Amaro C."/>
        </authorList>
    </citation>
    <scope>NUCLEOTIDE SEQUENCE</scope>
</reference>
<name>A0A0E9SMW2_ANGAN</name>
<dbReference type="EMBL" id="GBXM01066577">
    <property type="protein sequence ID" value="JAH42000.1"/>
    <property type="molecule type" value="Transcribed_RNA"/>
</dbReference>
<reference evidence="1" key="1">
    <citation type="submission" date="2014-11" db="EMBL/GenBank/DDBJ databases">
        <authorList>
            <person name="Amaro Gonzalez C."/>
        </authorList>
    </citation>
    <scope>NUCLEOTIDE SEQUENCE</scope>
</reference>
<dbReference type="AlphaFoldDB" id="A0A0E9SMW2"/>